<accession>A0A0B8PTY6</accession>
<dbReference type="Gene3D" id="3.30.43.10">
    <property type="entry name" value="Uridine Diphospho-n-acetylenolpyruvylglucosamine Reductase, domain 2"/>
    <property type="match status" value="1"/>
</dbReference>
<evidence type="ECO:0000256" key="4">
    <source>
        <dbReference type="ARBA" id="ARBA00004752"/>
    </source>
</evidence>
<keyword evidence="13 20" id="KW-0133">Cell shape</keyword>
<dbReference type="Gene3D" id="3.30.465.10">
    <property type="match status" value="1"/>
</dbReference>
<dbReference type="GO" id="GO:0005829">
    <property type="term" value="C:cytosol"/>
    <property type="evidence" value="ECO:0007669"/>
    <property type="project" value="TreeGrafter"/>
</dbReference>
<dbReference type="AlphaFoldDB" id="A0A0B8PTY6"/>
<dbReference type="Pfam" id="PF01565">
    <property type="entry name" value="FAD_binding_4"/>
    <property type="match status" value="1"/>
</dbReference>
<feature type="active site" description="Proton donor" evidence="20">
    <location>
        <position position="234"/>
    </location>
</feature>
<evidence type="ECO:0000256" key="9">
    <source>
        <dbReference type="ARBA" id="ARBA00022618"/>
    </source>
</evidence>
<dbReference type="GO" id="GO:0009252">
    <property type="term" value="P:peptidoglycan biosynthetic process"/>
    <property type="evidence" value="ECO:0007669"/>
    <property type="project" value="UniProtKB-UniRule"/>
</dbReference>
<dbReference type="NCBIfam" id="NF000755">
    <property type="entry name" value="PRK00046.1"/>
    <property type="match status" value="1"/>
</dbReference>
<dbReference type="UniPathway" id="UPA00219"/>
<reference evidence="22 23" key="1">
    <citation type="submission" date="2015-01" db="EMBL/GenBank/DDBJ databases">
        <title>Vibrio sp. C5 JCM 19232 whole genome shotgun sequence.</title>
        <authorList>
            <person name="Sawabe T."/>
            <person name="Meirelles P."/>
            <person name="Feng G."/>
            <person name="Sayaka M."/>
            <person name="Hattori M."/>
            <person name="Ohkuma M."/>
        </authorList>
    </citation>
    <scope>NUCLEOTIDE SEQUENCE [LARGE SCALE GENOMIC DNA]</scope>
    <source>
        <strain evidence="22 23">JCM19232</strain>
    </source>
</reference>
<evidence type="ECO:0000256" key="2">
    <source>
        <dbReference type="ARBA" id="ARBA00003921"/>
    </source>
</evidence>
<feature type="active site" evidence="20">
    <location>
        <position position="329"/>
    </location>
</feature>
<evidence type="ECO:0000256" key="14">
    <source>
        <dbReference type="ARBA" id="ARBA00022984"/>
    </source>
</evidence>
<keyword evidence="16 20" id="KW-0131">Cell cycle</keyword>
<evidence type="ECO:0000256" key="20">
    <source>
        <dbReference type="HAMAP-Rule" id="MF_00037"/>
    </source>
</evidence>
<evidence type="ECO:0000313" key="22">
    <source>
        <dbReference type="EMBL" id="GAM66084.1"/>
    </source>
</evidence>
<dbReference type="InterPro" id="IPR016166">
    <property type="entry name" value="FAD-bd_PCMH"/>
</dbReference>
<dbReference type="GO" id="GO:0008762">
    <property type="term" value="F:UDP-N-acetylmuramate dehydrogenase activity"/>
    <property type="evidence" value="ECO:0007669"/>
    <property type="project" value="UniProtKB-UniRule"/>
</dbReference>
<name>A0A0B8PTY6_9VIBR</name>
<dbReference type="InterPro" id="IPR016167">
    <property type="entry name" value="FAD-bd_PCMH_sub1"/>
</dbReference>
<evidence type="ECO:0000256" key="8">
    <source>
        <dbReference type="ARBA" id="ARBA00022490"/>
    </source>
</evidence>
<keyword evidence="14 20" id="KW-0573">Peptidoglycan synthesis</keyword>
<evidence type="ECO:0000256" key="17">
    <source>
        <dbReference type="ARBA" id="ARBA00023316"/>
    </source>
</evidence>
<dbReference type="InterPro" id="IPR036635">
    <property type="entry name" value="MurB_C_sf"/>
</dbReference>
<comment type="catalytic activity">
    <reaction evidence="19 20">
        <text>UDP-N-acetyl-alpha-D-muramate + NADP(+) = UDP-N-acetyl-3-O-(1-carboxyvinyl)-alpha-D-glucosamine + NADPH + H(+)</text>
        <dbReference type="Rhea" id="RHEA:12248"/>
        <dbReference type="ChEBI" id="CHEBI:15378"/>
        <dbReference type="ChEBI" id="CHEBI:57783"/>
        <dbReference type="ChEBI" id="CHEBI:58349"/>
        <dbReference type="ChEBI" id="CHEBI:68483"/>
        <dbReference type="ChEBI" id="CHEBI:70757"/>
        <dbReference type="EC" id="1.3.1.98"/>
    </reaction>
</comment>
<dbReference type="InterPro" id="IPR006094">
    <property type="entry name" value="Oxid_FAD_bind_N"/>
</dbReference>
<evidence type="ECO:0000256" key="6">
    <source>
        <dbReference type="ARBA" id="ARBA00012518"/>
    </source>
</evidence>
<dbReference type="PROSITE" id="PS51387">
    <property type="entry name" value="FAD_PCMH"/>
    <property type="match status" value="1"/>
</dbReference>
<dbReference type="InterPro" id="IPR011601">
    <property type="entry name" value="MurB_C"/>
</dbReference>
<dbReference type="SUPFAM" id="SSF56194">
    <property type="entry name" value="Uridine diphospho-N-Acetylenolpyruvylglucosamine reductase, MurB, C-terminal domain"/>
    <property type="match status" value="1"/>
</dbReference>
<feature type="domain" description="FAD-binding PCMH-type" evidence="21">
    <location>
        <begin position="18"/>
        <end position="188"/>
    </location>
</feature>
<evidence type="ECO:0000256" key="12">
    <source>
        <dbReference type="ARBA" id="ARBA00022857"/>
    </source>
</evidence>
<dbReference type="NCBIfam" id="TIGR00179">
    <property type="entry name" value="murB"/>
    <property type="match status" value="1"/>
</dbReference>
<evidence type="ECO:0000259" key="21">
    <source>
        <dbReference type="PROSITE" id="PS51387"/>
    </source>
</evidence>
<evidence type="ECO:0000256" key="5">
    <source>
        <dbReference type="ARBA" id="ARBA00010485"/>
    </source>
</evidence>
<evidence type="ECO:0000256" key="16">
    <source>
        <dbReference type="ARBA" id="ARBA00023306"/>
    </source>
</evidence>
<dbReference type="Proteomes" id="UP000031670">
    <property type="component" value="Unassembled WGS sequence"/>
</dbReference>
<comment type="pathway">
    <text evidence="4 20">Cell wall biogenesis; peptidoglycan biosynthesis.</text>
</comment>
<evidence type="ECO:0000256" key="19">
    <source>
        <dbReference type="ARBA" id="ARBA00048914"/>
    </source>
</evidence>
<evidence type="ECO:0000256" key="3">
    <source>
        <dbReference type="ARBA" id="ARBA00004496"/>
    </source>
</evidence>
<dbReference type="PANTHER" id="PTHR21071">
    <property type="entry name" value="UDP-N-ACETYLENOLPYRUVOYLGLUCOSAMINE REDUCTASE"/>
    <property type="match status" value="1"/>
</dbReference>
<dbReference type="Pfam" id="PF02873">
    <property type="entry name" value="MurB_C"/>
    <property type="match status" value="1"/>
</dbReference>
<dbReference type="EC" id="1.3.1.98" evidence="6 20"/>
<dbReference type="SUPFAM" id="SSF56176">
    <property type="entry name" value="FAD-binding/transporter-associated domain-like"/>
    <property type="match status" value="1"/>
</dbReference>
<dbReference type="GO" id="GO:0051301">
    <property type="term" value="P:cell division"/>
    <property type="evidence" value="ECO:0007669"/>
    <property type="project" value="UniProtKB-KW"/>
</dbReference>
<evidence type="ECO:0000256" key="13">
    <source>
        <dbReference type="ARBA" id="ARBA00022960"/>
    </source>
</evidence>
<comment type="cofactor">
    <cofactor evidence="1 20">
        <name>FAD</name>
        <dbReference type="ChEBI" id="CHEBI:57692"/>
    </cofactor>
</comment>
<comment type="function">
    <text evidence="2 20">Cell wall formation.</text>
</comment>
<sequence>MQQITLNANLAPFHTFGIDSQARVLVTATSVEELISVYQSSEWKDLPKLPLGRGSNMLFTEDFDGVAVLNRIQGIEVTEDDEHWYLDCASGEDWPSLVEWSVLKGIPGLENLALIPGCVGTAPIQNIGAYGIELKDVCDYVEYLDLVDLEIKRLSADQCQFGYRDSIFKQRLFGKALITKVGLKLPKAWQPKTQYGALQSLIEGEPTALKIFEAVKQTRQSKLPDPRVEGNAGSFFKNPVISAELYQELKSEYSNLVAFEVADGFKVAAGWLIDNAGLKGFQIGGARVHDKQALVIVNKGGATALDVVQVAQHVKQTVQDKYRIELEHEVRFMGASSETNLAQVIQGH</sequence>
<comment type="similarity">
    <text evidence="5 20">Belongs to the MurB family.</text>
</comment>
<dbReference type="InterPro" id="IPR036318">
    <property type="entry name" value="FAD-bd_PCMH-like_sf"/>
</dbReference>
<keyword evidence="9 20" id="KW-0132">Cell division</keyword>
<protein>
    <recommendedName>
        <fullName evidence="7 20">UDP-N-acetylenolpyruvoylglucosamine reductase</fullName>
        <ecNumber evidence="6 20">1.3.1.98</ecNumber>
    </recommendedName>
    <alternativeName>
        <fullName evidence="18 20">UDP-N-acetylmuramate dehydrogenase</fullName>
    </alternativeName>
</protein>
<evidence type="ECO:0000256" key="10">
    <source>
        <dbReference type="ARBA" id="ARBA00022630"/>
    </source>
</evidence>
<evidence type="ECO:0000256" key="15">
    <source>
        <dbReference type="ARBA" id="ARBA00023002"/>
    </source>
</evidence>
<dbReference type="PANTHER" id="PTHR21071:SF4">
    <property type="entry name" value="UDP-N-ACETYLENOLPYRUVOYLGLUCOSAMINE REDUCTASE"/>
    <property type="match status" value="1"/>
</dbReference>
<keyword evidence="11 20" id="KW-0274">FAD</keyword>
<reference evidence="22 23" key="2">
    <citation type="submission" date="2015-01" db="EMBL/GenBank/DDBJ databases">
        <authorList>
            <consortium name="NBRP consortium"/>
            <person name="Sawabe T."/>
            <person name="Meirelles P."/>
            <person name="Feng G."/>
            <person name="Sayaka M."/>
            <person name="Hattori M."/>
            <person name="Ohkuma M."/>
        </authorList>
    </citation>
    <scope>NUCLEOTIDE SEQUENCE [LARGE SCALE GENOMIC DNA]</scope>
    <source>
        <strain evidence="22 23">JCM19232</strain>
    </source>
</reference>
<evidence type="ECO:0000256" key="7">
    <source>
        <dbReference type="ARBA" id="ARBA00015188"/>
    </source>
</evidence>
<dbReference type="Gene3D" id="3.90.78.10">
    <property type="entry name" value="UDP-N-acetylenolpyruvoylglucosamine reductase, C-terminal domain"/>
    <property type="match status" value="1"/>
</dbReference>
<dbReference type="InterPro" id="IPR003170">
    <property type="entry name" value="MurB"/>
</dbReference>
<organism evidence="22 23">
    <name type="scientific">Vibrio ishigakensis</name>
    <dbReference type="NCBI Taxonomy" id="1481914"/>
    <lineage>
        <taxon>Bacteria</taxon>
        <taxon>Pseudomonadati</taxon>
        <taxon>Pseudomonadota</taxon>
        <taxon>Gammaproteobacteria</taxon>
        <taxon>Vibrionales</taxon>
        <taxon>Vibrionaceae</taxon>
        <taxon>Vibrio</taxon>
    </lineage>
</organism>
<dbReference type="EMBL" id="BBSA01000035">
    <property type="protein sequence ID" value="GAM66084.1"/>
    <property type="molecule type" value="Genomic_DNA"/>
</dbReference>
<evidence type="ECO:0000256" key="1">
    <source>
        <dbReference type="ARBA" id="ARBA00001974"/>
    </source>
</evidence>
<gene>
    <name evidence="20" type="primary">murB</name>
    <name evidence="22" type="ORF">JCM19232_5520</name>
</gene>
<feature type="active site" evidence="20">
    <location>
        <position position="164"/>
    </location>
</feature>
<comment type="caution">
    <text evidence="22">The sequence shown here is derived from an EMBL/GenBank/DDBJ whole genome shotgun (WGS) entry which is preliminary data.</text>
</comment>
<dbReference type="GO" id="GO:0071555">
    <property type="term" value="P:cell wall organization"/>
    <property type="evidence" value="ECO:0007669"/>
    <property type="project" value="UniProtKB-KW"/>
</dbReference>
<dbReference type="InterPro" id="IPR016169">
    <property type="entry name" value="FAD-bd_PCMH_sub2"/>
</dbReference>
<dbReference type="GO" id="GO:0071949">
    <property type="term" value="F:FAD binding"/>
    <property type="evidence" value="ECO:0007669"/>
    <property type="project" value="InterPro"/>
</dbReference>
<dbReference type="HAMAP" id="MF_00037">
    <property type="entry name" value="MurB"/>
    <property type="match status" value="1"/>
</dbReference>
<keyword evidence="17 20" id="KW-0961">Cell wall biogenesis/degradation</keyword>
<dbReference type="GO" id="GO:0008360">
    <property type="term" value="P:regulation of cell shape"/>
    <property type="evidence" value="ECO:0007669"/>
    <property type="project" value="UniProtKB-KW"/>
</dbReference>
<evidence type="ECO:0000256" key="18">
    <source>
        <dbReference type="ARBA" id="ARBA00031026"/>
    </source>
</evidence>
<evidence type="ECO:0000256" key="11">
    <source>
        <dbReference type="ARBA" id="ARBA00022827"/>
    </source>
</evidence>
<keyword evidence="12 20" id="KW-0521">NADP</keyword>
<keyword evidence="15 20" id="KW-0560">Oxidoreductase</keyword>
<proteinExistence type="inferred from homology"/>
<comment type="subcellular location">
    <subcellularLocation>
        <location evidence="3 20">Cytoplasm</location>
    </subcellularLocation>
</comment>
<keyword evidence="8 20" id="KW-0963">Cytoplasm</keyword>
<evidence type="ECO:0000313" key="23">
    <source>
        <dbReference type="Proteomes" id="UP000031670"/>
    </source>
</evidence>
<keyword evidence="10 20" id="KW-0285">Flavoprotein</keyword>